<gene>
    <name evidence="1" type="ORF">LCGC14_2100000</name>
</gene>
<dbReference type="AlphaFoldDB" id="A0A0F9EAD6"/>
<feature type="non-terminal residue" evidence="1">
    <location>
        <position position="1"/>
    </location>
</feature>
<proteinExistence type="predicted"/>
<dbReference type="EMBL" id="LAZR01025746">
    <property type="protein sequence ID" value="KKL70929.1"/>
    <property type="molecule type" value="Genomic_DNA"/>
</dbReference>
<feature type="non-terminal residue" evidence="1">
    <location>
        <position position="679"/>
    </location>
</feature>
<accession>A0A0F9EAD6</accession>
<name>A0A0F9EAD6_9ZZZZ</name>
<evidence type="ECO:0000313" key="1">
    <source>
        <dbReference type="EMBL" id="KKL70929.1"/>
    </source>
</evidence>
<reference evidence="1" key="1">
    <citation type="journal article" date="2015" name="Nature">
        <title>Complex archaea that bridge the gap between prokaryotes and eukaryotes.</title>
        <authorList>
            <person name="Spang A."/>
            <person name="Saw J.H."/>
            <person name="Jorgensen S.L."/>
            <person name="Zaremba-Niedzwiedzka K."/>
            <person name="Martijn J."/>
            <person name="Lind A.E."/>
            <person name="van Eijk R."/>
            <person name="Schleper C."/>
            <person name="Guy L."/>
            <person name="Ettema T.J."/>
        </authorList>
    </citation>
    <scope>NUCLEOTIDE SEQUENCE</scope>
</reference>
<organism evidence="1">
    <name type="scientific">marine sediment metagenome</name>
    <dbReference type="NCBI Taxonomy" id="412755"/>
    <lineage>
        <taxon>unclassified sequences</taxon>
        <taxon>metagenomes</taxon>
        <taxon>ecological metagenomes</taxon>
    </lineage>
</organism>
<comment type="caution">
    <text evidence="1">The sequence shown here is derived from an EMBL/GenBank/DDBJ whole genome shotgun (WGS) entry which is preliminary data.</text>
</comment>
<protein>
    <submittedName>
        <fullName evidence="1">Uncharacterized protein</fullName>
    </submittedName>
</protein>
<sequence length="679" mass="77091">PELRETALGEGFPLFTFPGPLPELQKQWGKIADRGLDYIADLSWFQKGPLKGYPARDPYMAALGQQGQQQYLTIRREAMGRAKRAEDLADHLGTIFENTTDVEARAIFEYLTTAGANPRAIPERPILLRQRGRLFKKKVFNLRGASVAAKSTIKKLGQNMVRRGVLSRESFDKHADLYLPRVYLKYMLERDARGEGAGLKIGPQGYLKERLDLPAEYRDLYLGEIKDPAFLVRRALVIPAYDLAMDDMLHDISENPDWALAESFIEWRPPGLRGTRKVTAFWLKAEAQALRDRSRRVDDEAQGEAMRALAEEMDELAQLGFDRLAPQTSQGGVSPIPEDFRQLPDSPRYGDLRGMYVQQDIWADIMGSHQMIVGEKTALDKLGEVSRVYTAFWKMAKVPLNIPTVARNFGSNMILMHLAGDVRNPPLRMIQALWQIRHNGQYYRAALRQGIAASTWKRQELQDAMRDVVRIRGETTGGFMGWSFQVVSKVAGRFEKAADFYQFLEVWSKTAVIMDQMRRGATEEQAAAKAHEALFDYSAVPNALRQLRRHPFGTPFVTFFYKAAPAILRGALRHPGRMFMYYAIPYILGEAIVKALQNVDDDDIEALLKALPGWMQDKTILLWPFQDEKGRWQPIDLSYWLPWGAHVEAIRGATEIAKGEFREGSRSLMQPFGSFGSPI</sequence>